<reference evidence="2" key="2">
    <citation type="submission" date="2020-05" db="UniProtKB">
        <authorList>
            <consortium name="EnsemblMetazoa"/>
        </authorList>
    </citation>
    <scope>IDENTIFICATION</scope>
    <source>
        <strain evidence="2">IAEA</strain>
    </source>
</reference>
<evidence type="ECO:0000313" key="3">
    <source>
        <dbReference type="Proteomes" id="UP000092445"/>
    </source>
</evidence>
<name>A0A1A9ZMY6_GLOPL</name>
<accession>A0A1A9ZMY6</accession>
<protein>
    <submittedName>
        <fullName evidence="2">Uncharacterized protein</fullName>
    </submittedName>
</protein>
<evidence type="ECO:0000313" key="2">
    <source>
        <dbReference type="EnsemblMetazoa" id="GPAI019693-PA"/>
    </source>
</evidence>
<keyword evidence="3" id="KW-1185">Reference proteome</keyword>
<reference evidence="3" key="1">
    <citation type="submission" date="2014-03" db="EMBL/GenBank/DDBJ databases">
        <authorList>
            <person name="Aksoy S."/>
            <person name="Warren W."/>
            <person name="Wilson R.K."/>
        </authorList>
    </citation>
    <scope>NUCLEOTIDE SEQUENCE [LARGE SCALE GENOMIC DNA]</scope>
    <source>
        <strain evidence="3">IAEA</strain>
    </source>
</reference>
<dbReference type="EnsemblMetazoa" id="GPAI019693-RA">
    <property type="protein sequence ID" value="GPAI019693-PA"/>
    <property type="gene ID" value="GPAI019693"/>
</dbReference>
<dbReference type="Proteomes" id="UP000092445">
    <property type="component" value="Unassembled WGS sequence"/>
</dbReference>
<evidence type="ECO:0000256" key="1">
    <source>
        <dbReference type="SAM" id="MobiDB-lite"/>
    </source>
</evidence>
<feature type="region of interest" description="Disordered" evidence="1">
    <location>
        <begin position="65"/>
        <end position="91"/>
    </location>
</feature>
<sequence length="127" mass="13740">MYCCYSKCKEPDVPMLVCWTCDNIADSKCAGAGNLTTSLMVKRSKLGVIAPASTDLTSVPFVSSQNRKSTDIPVDRSVPATQGRKSRSTELEIENGSGGLVQLRIMAPRKLIFPVRAAAHKPIDDIL</sequence>
<dbReference type="VEuPathDB" id="VectorBase:GPAI019693"/>
<dbReference type="AlphaFoldDB" id="A0A1A9ZMY6"/>
<organism evidence="2 3">
    <name type="scientific">Glossina pallidipes</name>
    <name type="common">Tsetse fly</name>
    <dbReference type="NCBI Taxonomy" id="7398"/>
    <lineage>
        <taxon>Eukaryota</taxon>
        <taxon>Metazoa</taxon>
        <taxon>Ecdysozoa</taxon>
        <taxon>Arthropoda</taxon>
        <taxon>Hexapoda</taxon>
        <taxon>Insecta</taxon>
        <taxon>Pterygota</taxon>
        <taxon>Neoptera</taxon>
        <taxon>Endopterygota</taxon>
        <taxon>Diptera</taxon>
        <taxon>Brachycera</taxon>
        <taxon>Muscomorpha</taxon>
        <taxon>Hippoboscoidea</taxon>
        <taxon>Glossinidae</taxon>
        <taxon>Glossina</taxon>
    </lineage>
</organism>
<proteinExistence type="predicted"/>